<sequence length="414" mass="48292">MGRLEKEFQELRDGKQGTFSINSTIKKGLFRSPDHETELFLPLEILTRLPVKSLLRCKSVCKLWKTILEERFFIEEHRNLSEMVYEYRDEMTNETGDNEEVFECKCVLDGLLLERNNLTGKYRIRNPATKKILNLPDPGEHTVLYVQMFYVPKTGHYKLVNIYCQNGTEHGGCGVLSLIGTDLKWRALNIPSLYDLGFKRQRTFYINIRQMFYFIRICEAGFGEESEIVCLDVGSECYVNVKIPQAFFSGGIYDIHAFYWEDKLSLGGLVEQELHVWILEDYKNQKWAERKIIIPLLFLSEYPNKTDICPSSYCEGYERGFLWFISDDEDHIAYHIESQSVHVLNKLPEGKKNLYYMEPSLVNLEGFQPIIKKPKKKQLPLRFSLGWSVISILSSILFVFFLFHLNVSVLSSKS</sequence>
<dbReference type="Proteomes" id="UP001630127">
    <property type="component" value="Unassembled WGS sequence"/>
</dbReference>
<comment type="caution">
    <text evidence="3">The sequence shown here is derived from an EMBL/GenBank/DDBJ whole genome shotgun (WGS) entry which is preliminary data.</text>
</comment>
<reference evidence="3 4" key="1">
    <citation type="submission" date="2024-11" db="EMBL/GenBank/DDBJ databases">
        <title>A near-complete genome assembly of Cinchona calisaya.</title>
        <authorList>
            <person name="Lian D.C."/>
            <person name="Zhao X.W."/>
            <person name="Wei L."/>
        </authorList>
    </citation>
    <scope>NUCLEOTIDE SEQUENCE [LARGE SCALE GENOMIC DNA]</scope>
    <source>
        <tissue evidence="3">Nenye</tissue>
    </source>
</reference>
<dbReference type="PANTHER" id="PTHR31111:SF125">
    <property type="entry name" value="F-BOX PROTEIN CPR30-LIKE"/>
    <property type="match status" value="1"/>
</dbReference>
<dbReference type="InterPro" id="IPR001810">
    <property type="entry name" value="F-box_dom"/>
</dbReference>
<keyword evidence="1" id="KW-1133">Transmembrane helix</keyword>
<name>A0ABD2ZRN6_9GENT</name>
<dbReference type="Pfam" id="PF00646">
    <property type="entry name" value="F-box"/>
    <property type="match status" value="1"/>
</dbReference>
<dbReference type="InterPro" id="IPR036047">
    <property type="entry name" value="F-box-like_dom_sf"/>
</dbReference>
<accession>A0ABD2ZRN6</accession>
<organism evidence="3 4">
    <name type="scientific">Cinchona calisaya</name>
    <dbReference type="NCBI Taxonomy" id="153742"/>
    <lineage>
        <taxon>Eukaryota</taxon>
        <taxon>Viridiplantae</taxon>
        <taxon>Streptophyta</taxon>
        <taxon>Embryophyta</taxon>
        <taxon>Tracheophyta</taxon>
        <taxon>Spermatophyta</taxon>
        <taxon>Magnoliopsida</taxon>
        <taxon>eudicotyledons</taxon>
        <taxon>Gunneridae</taxon>
        <taxon>Pentapetalae</taxon>
        <taxon>asterids</taxon>
        <taxon>lamiids</taxon>
        <taxon>Gentianales</taxon>
        <taxon>Rubiaceae</taxon>
        <taxon>Cinchonoideae</taxon>
        <taxon>Cinchoneae</taxon>
        <taxon>Cinchona</taxon>
    </lineage>
</organism>
<protein>
    <recommendedName>
        <fullName evidence="2">F-box domain-containing protein</fullName>
    </recommendedName>
</protein>
<dbReference type="SUPFAM" id="SSF81383">
    <property type="entry name" value="F-box domain"/>
    <property type="match status" value="1"/>
</dbReference>
<dbReference type="InterPro" id="IPR013187">
    <property type="entry name" value="F-box-assoc_dom_typ3"/>
</dbReference>
<dbReference type="Gene3D" id="1.20.1280.50">
    <property type="match status" value="1"/>
</dbReference>
<keyword evidence="1" id="KW-0472">Membrane</keyword>
<dbReference type="PANTHER" id="PTHR31111">
    <property type="entry name" value="BNAA05G37150D PROTEIN-RELATED"/>
    <property type="match status" value="1"/>
</dbReference>
<gene>
    <name evidence="3" type="ORF">ACH5RR_014929</name>
</gene>
<evidence type="ECO:0000256" key="1">
    <source>
        <dbReference type="SAM" id="Phobius"/>
    </source>
</evidence>
<evidence type="ECO:0000259" key="2">
    <source>
        <dbReference type="SMART" id="SM00256"/>
    </source>
</evidence>
<proteinExistence type="predicted"/>
<dbReference type="SMART" id="SM00256">
    <property type="entry name" value="FBOX"/>
    <property type="match status" value="1"/>
</dbReference>
<feature type="domain" description="F-box" evidence="2">
    <location>
        <begin position="41"/>
        <end position="76"/>
    </location>
</feature>
<keyword evidence="1" id="KW-0812">Transmembrane</keyword>
<dbReference type="EMBL" id="JBJUIK010000007">
    <property type="protein sequence ID" value="KAL3522095.1"/>
    <property type="molecule type" value="Genomic_DNA"/>
</dbReference>
<dbReference type="AlphaFoldDB" id="A0ABD2ZRN6"/>
<evidence type="ECO:0000313" key="4">
    <source>
        <dbReference type="Proteomes" id="UP001630127"/>
    </source>
</evidence>
<evidence type="ECO:0000313" key="3">
    <source>
        <dbReference type="EMBL" id="KAL3522095.1"/>
    </source>
</evidence>
<feature type="transmembrane region" description="Helical" evidence="1">
    <location>
        <begin position="383"/>
        <end position="405"/>
    </location>
</feature>
<keyword evidence="4" id="KW-1185">Reference proteome</keyword>
<dbReference type="Pfam" id="PF08268">
    <property type="entry name" value="FBA_3"/>
    <property type="match status" value="1"/>
</dbReference>